<name>A0A0M7B6I9_9RHOB</name>
<comment type="caution">
    <text evidence="2">Lacks conserved residue(s) required for the propagation of feature annotation.</text>
</comment>
<evidence type="ECO:0000259" key="4">
    <source>
        <dbReference type="PROSITE" id="PS51635"/>
    </source>
</evidence>
<dbReference type="RefSeq" id="WP_055662651.1">
    <property type="nucleotide sequence ID" value="NZ_CYPR01000055.1"/>
</dbReference>
<evidence type="ECO:0000256" key="1">
    <source>
        <dbReference type="ARBA" id="ARBA00023098"/>
    </source>
</evidence>
<dbReference type="AlphaFoldDB" id="A0A0M7B6I9"/>
<dbReference type="STRING" id="313367.JSE7799_01005"/>
<keyword evidence="6" id="KW-1185">Reference proteome</keyword>
<evidence type="ECO:0000313" key="5">
    <source>
        <dbReference type="EMBL" id="CUH33702.1"/>
    </source>
</evidence>
<feature type="signal peptide" evidence="3">
    <location>
        <begin position="1"/>
        <end position="19"/>
    </location>
</feature>
<dbReference type="OrthoDB" id="323481at2"/>
<feature type="domain" description="PNPLA" evidence="4">
    <location>
        <begin position="83"/>
        <end position="266"/>
    </location>
</feature>
<dbReference type="InterPro" id="IPR002641">
    <property type="entry name" value="PNPLA_dom"/>
</dbReference>
<dbReference type="PROSITE" id="PS51635">
    <property type="entry name" value="PNPLA"/>
    <property type="match status" value="1"/>
</dbReference>
<organism evidence="5 6">
    <name type="scientific">Jannaschia seosinensis</name>
    <dbReference type="NCBI Taxonomy" id="313367"/>
    <lineage>
        <taxon>Bacteria</taxon>
        <taxon>Pseudomonadati</taxon>
        <taxon>Pseudomonadota</taxon>
        <taxon>Alphaproteobacteria</taxon>
        <taxon>Rhodobacterales</taxon>
        <taxon>Roseobacteraceae</taxon>
        <taxon>Jannaschia</taxon>
    </lineage>
</organism>
<dbReference type="SUPFAM" id="SSF52151">
    <property type="entry name" value="FabD/lysophospholipase-like"/>
    <property type="match status" value="1"/>
</dbReference>
<dbReference type="PROSITE" id="PS51257">
    <property type="entry name" value="PROKAR_LIPOPROTEIN"/>
    <property type="match status" value="1"/>
</dbReference>
<sequence>MNPLRILLPCLLLTLSACAVTRPASVACPTFPGADAAVMSTQGPAVPPPADDGMMARTRSEIAGALRAELADAPRGPVTFHVVTLSSGGQYGAFGAGFLTGWSDNAVTPRPVFNLVTGVSAGAILAPVAFAGRRFDRLLADYAGLGADDLLRRRVLPGLLRAPSLASPAPLEAFLANALSPDLVSAVAAGETEGRRLLIGATNIDTGEAEILDLGRAAGTPNAALCLREAMLASAAIPALLPPRNINHALYADGGLREHVFLRALDQAVRDVATASGREIRVEAYLVVNGALLAPEGPATDSMPGYALRSVEILADEVLRDSILEAVSFAETRPDWRLRGIRADLPARTCWIDTDGDSTPDTAPAAEIGGFSPCLTQALFEHGRAVGAATPIPWLGAEDLRALAREL</sequence>
<keyword evidence="2" id="KW-0442">Lipid degradation</keyword>
<feature type="short sequence motif" description="GXSXG" evidence="2">
    <location>
        <begin position="118"/>
        <end position="122"/>
    </location>
</feature>
<feature type="active site" description="Proton acceptor" evidence="2">
    <location>
        <position position="253"/>
    </location>
</feature>
<dbReference type="GO" id="GO:0016042">
    <property type="term" value="P:lipid catabolic process"/>
    <property type="evidence" value="ECO:0007669"/>
    <property type="project" value="UniProtKB-UniRule"/>
</dbReference>
<keyword evidence="1 2" id="KW-0443">Lipid metabolism</keyword>
<dbReference type="InterPro" id="IPR016035">
    <property type="entry name" value="Acyl_Trfase/lysoPLipase"/>
</dbReference>
<dbReference type="GO" id="GO:0016787">
    <property type="term" value="F:hydrolase activity"/>
    <property type="evidence" value="ECO:0007669"/>
    <property type="project" value="UniProtKB-UniRule"/>
</dbReference>
<dbReference type="Pfam" id="PF01734">
    <property type="entry name" value="Patatin"/>
    <property type="match status" value="1"/>
</dbReference>
<feature type="active site" description="Nucleophile" evidence="2">
    <location>
        <position position="120"/>
    </location>
</feature>
<feature type="chain" id="PRO_5005809831" evidence="3">
    <location>
        <begin position="20"/>
        <end position="407"/>
    </location>
</feature>
<keyword evidence="3" id="KW-0732">Signal</keyword>
<proteinExistence type="predicted"/>
<feature type="short sequence motif" description="DGA/G" evidence="2">
    <location>
        <begin position="253"/>
        <end position="255"/>
    </location>
</feature>
<protein>
    <submittedName>
        <fullName evidence="5">Patatin-like phospholipase</fullName>
    </submittedName>
</protein>
<dbReference type="Proteomes" id="UP000049455">
    <property type="component" value="Unassembled WGS sequence"/>
</dbReference>
<evidence type="ECO:0000313" key="6">
    <source>
        <dbReference type="Proteomes" id="UP000049455"/>
    </source>
</evidence>
<gene>
    <name evidence="5" type="ORF">JSE7799_01005</name>
</gene>
<dbReference type="Gene3D" id="3.40.1090.10">
    <property type="entry name" value="Cytosolic phospholipase A2 catalytic domain"/>
    <property type="match status" value="1"/>
</dbReference>
<dbReference type="EMBL" id="CYPR01000055">
    <property type="protein sequence ID" value="CUH33702.1"/>
    <property type="molecule type" value="Genomic_DNA"/>
</dbReference>
<reference evidence="5 6" key="1">
    <citation type="submission" date="2015-09" db="EMBL/GenBank/DDBJ databases">
        <authorList>
            <person name="Jackson K.R."/>
            <person name="Lunt B.L."/>
            <person name="Fisher J.N.B."/>
            <person name="Gardner A.V."/>
            <person name="Bailey M.E."/>
            <person name="Deus L.M."/>
            <person name="Earl A.S."/>
            <person name="Gibby P.D."/>
            <person name="Hartmann K.A."/>
            <person name="Liu J.E."/>
            <person name="Manci A.M."/>
            <person name="Nielsen D.A."/>
            <person name="Solomon M.B."/>
            <person name="Breakwell D.P."/>
            <person name="Burnett S.H."/>
            <person name="Grose J.H."/>
        </authorList>
    </citation>
    <scope>NUCLEOTIDE SEQUENCE [LARGE SCALE GENOMIC DNA]</scope>
    <source>
        <strain evidence="5 6">CECT 7799</strain>
    </source>
</reference>
<accession>A0A0M7B6I9</accession>
<evidence type="ECO:0000256" key="2">
    <source>
        <dbReference type="PROSITE-ProRule" id="PRU01161"/>
    </source>
</evidence>
<evidence type="ECO:0000256" key="3">
    <source>
        <dbReference type="SAM" id="SignalP"/>
    </source>
</evidence>
<keyword evidence="2" id="KW-0378">Hydrolase</keyword>